<name>A0A6G0W478_APHCR</name>
<protein>
    <submittedName>
        <fullName evidence="2">MADF domain-containing protein</fullName>
    </submittedName>
</protein>
<dbReference type="EMBL" id="VUJU01009130">
    <property type="protein sequence ID" value="KAF0721781.1"/>
    <property type="molecule type" value="Genomic_DNA"/>
</dbReference>
<feature type="non-terminal residue" evidence="2">
    <location>
        <position position="1"/>
    </location>
</feature>
<dbReference type="Pfam" id="PF10545">
    <property type="entry name" value="MADF_DNA_bdg"/>
    <property type="match status" value="1"/>
</dbReference>
<dbReference type="AlphaFoldDB" id="A0A6G0W478"/>
<evidence type="ECO:0000313" key="2">
    <source>
        <dbReference type="EMBL" id="KAF0721781.1"/>
    </source>
</evidence>
<proteinExistence type="predicted"/>
<dbReference type="PROSITE" id="PS51029">
    <property type="entry name" value="MADF"/>
    <property type="match status" value="1"/>
</dbReference>
<evidence type="ECO:0000313" key="3">
    <source>
        <dbReference type="Proteomes" id="UP000478052"/>
    </source>
</evidence>
<dbReference type="PANTHER" id="PTHR21505:SF8">
    <property type="entry name" value="DPT-YFP REPRESSOR BY OVEREXPRESSION, ISOFORM D-RELATED"/>
    <property type="match status" value="1"/>
</dbReference>
<organism evidence="2 3">
    <name type="scientific">Aphis craccivora</name>
    <name type="common">Cowpea aphid</name>
    <dbReference type="NCBI Taxonomy" id="307492"/>
    <lineage>
        <taxon>Eukaryota</taxon>
        <taxon>Metazoa</taxon>
        <taxon>Ecdysozoa</taxon>
        <taxon>Arthropoda</taxon>
        <taxon>Hexapoda</taxon>
        <taxon>Insecta</taxon>
        <taxon>Pterygota</taxon>
        <taxon>Neoptera</taxon>
        <taxon>Paraneoptera</taxon>
        <taxon>Hemiptera</taxon>
        <taxon>Sternorrhyncha</taxon>
        <taxon>Aphidomorpha</taxon>
        <taxon>Aphidoidea</taxon>
        <taxon>Aphididae</taxon>
        <taxon>Aphidini</taxon>
        <taxon>Aphis</taxon>
        <taxon>Aphis</taxon>
    </lineage>
</organism>
<gene>
    <name evidence="2" type="ORF">FWK35_00026211</name>
</gene>
<keyword evidence="3" id="KW-1185">Reference proteome</keyword>
<reference evidence="2 3" key="1">
    <citation type="submission" date="2019-08" db="EMBL/GenBank/DDBJ databases">
        <title>Whole genome of Aphis craccivora.</title>
        <authorList>
            <person name="Voronova N.V."/>
            <person name="Shulinski R.S."/>
            <person name="Bandarenka Y.V."/>
            <person name="Zhorov D.G."/>
            <person name="Warner D."/>
        </authorList>
    </citation>
    <scope>NUCLEOTIDE SEQUENCE [LARGE SCALE GENOMIC DNA]</scope>
    <source>
        <strain evidence="2">180601</strain>
        <tissue evidence="2">Whole Body</tissue>
    </source>
</reference>
<dbReference type="Proteomes" id="UP000478052">
    <property type="component" value="Unassembled WGS sequence"/>
</dbReference>
<dbReference type="OrthoDB" id="6628652at2759"/>
<dbReference type="InterPro" id="IPR006578">
    <property type="entry name" value="MADF-dom"/>
</dbReference>
<comment type="caution">
    <text evidence="2">The sequence shown here is derived from an EMBL/GenBank/DDBJ whole genome shotgun (WGS) entry which is preliminary data.</text>
</comment>
<dbReference type="SMART" id="SM00595">
    <property type="entry name" value="MADF"/>
    <property type="match status" value="1"/>
</dbReference>
<feature type="domain" description="MADF" evidence="1">
    <location>
        <begin position="24"/>
        <end position="122"/>
    </location>
</feature>
<evidence type="ECO:0000259" key="1">
    <source>
        <dbReference type="PROSITE" id="PS51029"/>
    </source>
</evidence>
<dbReference type="PANTHER" id="PTHR21505">
    <property type="entry name" value="MADF DOMAIN-CONTAINING PROTEIN-RELATED"/>
    <property type="match status" value="1"/>
</dbReference>
<sequence length="276" mass="31590">PTKVLLYFSNLGRTLKMSREFTEEFIKLYESEPCLWNVKSKEYHDRNKKDTAYGKLVNKQQEIESNATKDTVIKKINNLRSAYRKENKKIKQSIKSGASADSVYKPKLWYFSLLSFLGDQDMPRTSHSSLENDFDNDNSVFENVLATSSVISEENIFHDEAQTIEVEKQEALANEVLLTVKDHFRKPVIKEDRFDMSGKTVAMKLRDLPKDQMLFADRIINDTLFLAEMGSLTLNHGVINTATEIAYHSPVSSIITTSAGTPSPILIENQEYYNIQ</sequence>
<accession>A0A6G0W478</accession>